<evidence type="ECO:0000256" key="6">
    <source>
        <dbReference type="RuleBase" id="RU004005"/>
    </source>
</evidence>
<dbReference type="Gene3D" id="1.10.287.160">
    <property type="entry name" value="HR1 repeat"/>
    <property type="match status" value="1"/>
</dbReference>
<dbReference type="FunFam" id="3.90.470.10:FF:000012">
    <property type="entry name" value="60S ribosomal protein L17"/>
    <property type="match status" value="1"/>
</dbReference>
<evidence type="ECO:0000256" key="2">
    <source>
        <dbReference type="ARBA" id="ARBA00009451"/>
    </source>
</evidence>
<dbReference type="GO" id="GO:0031932">
    <property type="term" value="C:TORC2 complex"/>
    <property type="evidence" value="ECO:0007669"/>
    <property type="project" value="InterPro"/>
</dbReference>
<feature type="domain" description="Rapamycin-insensitive companion of mTOR N-terminal" evidence="9">
    <location>
        <begin position="148"/>
        <end position="504"/>
    </location>
</feature>
<evidence type="ECO:0000259" key="8">
    <source>
        <dbReference type="SMART" id="SM01307"/>
    </source>
</evidence>
<accession>A0A4Y7U0C7</accession>
<evidence type="ECO:0000256" key="5">
    <source>
        <dbReference type="ARBA" id="ARBA00065089"/>
    </source>
</evidence>
<evidence type="ECO:0000259" key="9">
    <source>
        <dbReference type="SMART" id="SM01308"/>
    </source>
</evidence>
<evidence type="ECO:0000259" key="10">
    <source>
        <dbReference type="SMART" id="SM01310"/>
    </source>
</evidence>
<dbReference type="InterPro" id="IPR036394">
    <property type="entry name" value="Ribosomal_uL22_sf"/>
</dbReference>
<dbReference type="SMART" id="SM01303">
    <property type="entry name" value="RasGEF_N_2"/>
    <property type="match status" value="1"/>
</dbReference>
<comment type="similarity">
    <text evidence="1">Belongs to the RICTOR family.</text>
</comment>
<keyword evidence="4 6" id="KW-0687">Ribonucleoprotein</keyword>
<dbReference type="InterPro" id="IPR028267">
    <property type="entry name" value="Pianissimo_N"/>
</dbReference>
<gene>
    <name evidence="11" type="ORF">FA13DRAFT_1751088</name>
</gene>
<dbReference type="Proteomes" id="UP000298030">
    <property type="component" value="Unassembled WGS sequence"/>
</dbReference>
<comment type="caution">
    <text evidence="11">The sequence shown here is derived from an EMBL/GenBank/DDBJ whole genome shotgun (WGS) entry which is preliminary data.</text>
</comment>
<dbReference type="STRING" id="71717.A0A4Y7U0C7"/>
<comment type="similarity">
    <text evidence="2 6">Belongs to the universal ribosomal protein uL22 family.</text>
</comment>
<comment type="subunit">
    <text evidence="5">Component of the large ribosomal subunit (LSU). Mature yeast ribosomes consist of a small (40S) and a large (60S) subunit. The 40S small subunit contains 1 molecule of ribosomal RNA (18S rRNA) and at least 33 different proteins. The large 60S subunit contains 3 rRNA molecules (25S, 5.8S and 5S rRNA) and at least 46 different proteins. uL22 is associated with the polypeptide exit tunnel.</text>
</comment>
<dbReference type="SMART" id="SM01308">
    <property type="entry name" value="RICTOR_N"/>
    <property type="match status" value="1"/>
</dbReference>
<dbReference type="NCBIfam" id="TIGR01038">
    <property type="entry name" value="uL22_arch_euk"/>
    <property type="match status" value="1"/>
</dbReference>
<dbReference type="GO" id="GO:0006412">
    <property type="term" value="P:translation"/>
    <property type="evidence" value="ECO:0007669"/>
    <property type="project" value="InterPro"/>
</dbReference>
<evidence type="ECO:0000313" key="12">
    <source>
        <dbReference type="Proteomes" id="UP000298030"/>
    </source>
</evidence>
<evidence type="ECO:0000256" key="7">
    <source>
        <dbReference type="SAM" id="MobiDB-lite"/>
    </source>
</evidence>
<dbReference type="PANTHER" id="PTHR13298">
    <property type="entry name" value="CYTOSOLIC REGULATOR PIANISSIMO"/>
    <property type="match status" value="1"/>
</dbReference>
<evidence type="ECO:0000256" key="1">
    <source>
        <dbReference type="ARBA" id="ARBA00008878"/>
    </source>
</evidence>
<feature type="domain" description="Rapamycin-insensitive companion of mTOR" evidence="10">
    <location>
        <begin position="987"/>
        <end position="1059"/>
    </location>
</feature>
<dbReference type="Pfam" id="PF14666">
    <property type="entry name" value="RICTOR_M"/>
    <property type="match status" value="1"/>
</dbReference>
<evidence type="ECO:0000313" key="11">
    <source>
        <dbReference type="EMBL" id="TEB39883.1"/>
    </source>
</evidence>
<feature type="compositionally biased region" description="Acidic residues" evidence="7">
    <location>
        <begin position="1222"/>
        <end position="1231"/>
    </location>
</feature>
<evidence type="ECO:0000256" key="4">
    <source>
        <dbReference type="ARBA" id="ARBA00023274"/>
    </source>
</evidence>
<dbReference type="InterPro" id="IPR029453">
    <property type="entry name" value="Rictor_IV"/>
</dbReference>
<dbReference type="SUPFAM" id="SSF54843">
    <property type="entry name" value="Ribosomal protein L22"/>
    <property type="match status" value="1"/>
</dbReference>
<dbReference type="InterPro" id="IPR001063">
    <property type="entry name" value="Ribosomal_uL22"/>
</dbReference>
<dbReference type="GO" id="GO:0003735">
    <property type="term" value="F:structural constituent of ribosome"/>
    <property type="evidence" value="ECO:0007669"/>
    <property type="project" value="InterPro"/>
</dbReference>
<dbReference type="EMBL" id="QPFP01000001">
    <property type="protein sequence ID" value="TEB39883.1"/>
    <property type="molecule type" value="Genomic_DNA"/>
</dbReference>
<dbReference type="PANTHER" id="PTHR13298:SF11">
    <property type="entry name" value="RAPAMYCIN-INSENSITIVE COMPANION OF MTOR"/>
    <property type="match status" value="1"/>
</dbReference>
<proteinExistence type="inferred from homology"/>
<dbReference type="InterPro" id="IPR018260">
    <property type="entry name" value="Ribosomal_uL22_CS"/>
</dbReference>
<dbReference type="SUPFAM" id="SSF46585">
    <property type="entry name" value="HR1 repeat"/>
    <property type="match status" value="1"/>
</dbReference>
<dbReference type="GO" id="GO:0030684">
    <property type="term" value="C:preribosome"/>
    <property type="evidence" value="ECO:0007669"/>
    <property type="project" value="UniProtKB-ARBA"/>
</dbReference>
<feature type="domain" description="Rapamycin-insensitive companion of mTOR middle" evidence="8">
    <location>
        <begin position="591"/>
        <end position="816"/>
    </location>
</feature>
<feature type="region of interest" description="Disordered" evidence="7">
    <location>
        <begin position="1217"/>
        <end position="1244"/>
    </location>
</feature>
<dbReference type="InterPro" id="IPR029452">
    <property type="entry name" value="RICTOR_V"/>
</dbReference>
<evidence type="ECO:0000256" key="3">
    <source>
        <dbReference type="ARBA" id="ARBA00022980"/>
    </source>
</evidence>
<dbReference type="GO" id="GO:0015934">
    <property type="term" value="C:large ribosomal subunit"/>
    <property type="evidence" value="ECO:0007669"/>
    <property type="project" value="InterPro"/>
</dbReference>
<dbReference type="GO" id="GO:0038203">
    <property type="term" value="P:TORC2 signaling"/>
    <property type="evidence" value="ECO:0007669"/>
    <property type="project" value="TreeGrafter"/>
</dbReference>
<dbReference type="InterPro" id="IPR029451">
    <property type="entry name" value="RICTOR_M"/>
</dbReference>
<protein>
    <submittedName>
        <fullName evidence="11">Uncharacterized protein</fullName>
    </submittedName>
</protein>
<dbReference type="InterPro" id="IPR036274">
    <property type="entry name" value="HR1_rpt_sf"/>
</dbReference>
<dbReference type="SUPFAM" id="SSF48371">
    <property type="entry name" value="ARM repeat"/>
    <property type="match status" value="1"/>
</dbReference>
<name>A0A4Y7U0C7_COPMI</name>
<reference evidence="11 12" key="1">
    <citation type="journal article" date="2019" name="Nat. Ecol. Evol.">
        <title>Megaphylogeny resolves global patterns of mushroom evolution.</title>
        <authorList>
            <person name="Varga T."/>
            <person name="Krizsan K."/>
            <person name="Foldi C."/>
            <person name="Dima B."/>
            <person name="Sanchez-Garcia M."/>
            <person name="Sanchez-Ramirez S."/>
            <person name="Szollosi G.J."/>
            <person name="Szarkandi J.G."/>
            <person name="Papp V."/>
            <person name="Albert L."/>
            <person name="Andreopoulos W."/>
            <person name="Angelini C."/>
            <person name="Antonin V."/>
            <person name="Barry K.W."/>
            <person name="Bougher N.L."/>
            <person name="Buchanan P."/>
            <person name="Buyck B."/>
            <person name="Bense V."/>
            <person name="Catcheside P."/>
            <person name="Chovatia M."/>
            <person name="Cooper J."/>
            <person name="Damon W."/>
            <person name="Desjardin D."/>
            <person name="Finy P."/>
            <person name="Geml J."/>
            <person name="Haridas S."/>
            <person name="Hughes K."/>
            <person name="Justo A."/>
            <person name="Karasinski D."/>
            <person name="Kautmanova I."/>
            <person name="Kiss B."/>
            <person name="Kocsube S."/>
            <person name="Kotiranta H."/>
            <person name="LaButti K.M."/>
            <person name="Lechner B.E."/>
            <person name="Liimatainen K."/>
            <person name="Lipzen A."/>
            <person name="Lukacs Z."/>
            <person name="Mihaltcheva S."/>
            <person name="Morgado L.N."/>
            <person name="Niskanen T."/>
            <person name="Noordeloos M.E."/>
            <person name="Ohm R.A."/>
            <person name="Ortiz-Santana B."/>
            <person name="Ovrebo C."/>
            <person name="Racz N."/>
            <person name="Riley R."/>
            <person name="Savchenko A."/>
            <person name="Shiryaev A."/>
            <person name="Soop K."/>
            <person name="Spirin V."/>
            <person name="Szebenyi C."/>
            <person name="Tomsovsky M."/>
            <person name="Tulloss R.E."/>
            <person name="Uehling J."/>
            <person name="Grigoriev I.V."/>
            <person name="Vagvolgyi C."/>
            <person name="Papp T."/>
            <person name="Martin F.M."/>
            <person name="Miettinen O."/>
            <person name="Hibbett D.S."/>
            <person name="Nagy L.G."/>
        </authorList>
    </citation>
    <scope>NUCLEOTIDE SEQUENCE [LARGE SCALE GENOMIC DNA]</scope>
    <source>
        <strain evidence="11 12">FP101781</strain>
    </source>
</reference>
<dbReference type="Pfam" id="PF14668">
    <property type="entry name" value="RICTOR_V"/>
    <property type="match status" value="1"/>
</dbReference>
<dbReference type="PROSITE" id="PS00464">
    <property type="entry name" value="RIBOSOMAL_L22"/>
    <property type="match status" value="1"/>
</dbReference>
<keyword evidence="3 6" id="KW-0689">Ribosomal protein</keyword>
<organism evidence="11 12">
    <name type="scientific">Coprinellus micaceus</name>
    <name type="common">Glistening ink-cap mushroom</name>
    <name type="synonym">Coprinus micaceus</name>
    <dbReference type="NCBI Taxonomy" id="71717"/>
    <lineage>
        <taxon>Eukaryota</taxon>
        <taxon>Fungi</taxon>
        <taxon>Dikarya</taxon>
        <taxon>Basidiomycota</taxon>
        <taxon>Agaricomycotina</taxon>
        <taxon>Agaricomycetes</taxon>
        <taxon>Agaricomycetidae</taxon>
        <taxon>Agaricales</taxon>
        <taxon>Agaricineae</taxon>
        <taxon>Psathyrellaceae</taxon>
        <taxon>Coprinellus</taxon>
    </lineage>
</organism>
<dbReference type="SMART" id="SM01310">
    <property type="entry name" value="RICTOR_V"/>
    <property type="match status" value="1"/>
</dbReference>
<dbReference type="Pfam" id="PF00237">
    <property type="entry name" value="Ribosomal_L22"/>
    <property type="match status" value="1"/>
</dbReference>
<dbReference type="Pfam" id="PF14663">
    <property type="entry name" value="RasGEF_N_2"/>
    <property type="match status" value="1"/>
</dbReference>
<dbReference type="OrthoDB" id="271111at2759"/>
<dbReference type="InterPro" id="IPR005721">
    <property type="entry name" value="Ribosomal_uL22_euk/arc"/>
</dbReference>
<dbReference type="Gene3D" id="3.90.470.10">
    <property type="entry name" value="Ribosomal protein L22/L17"/>
    <property type="match status" value="1"/>
</dbReference>
<dbReference type="InterPro" id="IPR016024">
    <property type="entry name" value="ARM-type_fold"/>
</dbReference>
<feature type="region of interest" description="Disordered" evidence="7">
    <location>
        <begin position="119"/>
        <end position="141"/>
    </location>
</feature>
<dbReference type="SMART" id="SM01307">
    <property type="entry name" value="RICTOR_M"/>
    <property type="match status" value="1"/>
</dbReference>
<sequence>MPAALSTSNLTTSTNVTLVNKDGFTQLDPGIPMAELEGRGPAEQMAVLNEQLTLQNRIKEGAENLLIMPLASSVRQQVESELDMANTKIEALQKRIDLGGEDFRTALQNATIYLKQLGTTAQERSPEPSSSNPETQTAASIETDRQRVDLLSKLINIMLRQLRVRYELKLTDLLRAVVPCLADRCSKQSRANAYRLIRLALVDSDTVEQLDRTVDWYLVKSLQRDNKHAMEKEQAIKLIRTVIEVGTTRKSTALASGSSCGSVKLSEAVMRAFIAVAEHPEDPFRPICIQTLTEILLMDTDLLARSGGLRVLLHVMGEGPHELAPIIASAFLHIVDSPRTRVYLSIGTDIEMALSSITDAYGKPQDQRDKIKACSKVVQLILRTWSGLMYFCLEDMRAIRSLVDTLRIPSLETRDVILDMFFDLLNIKAPEWYKTFIDGRRLTSQRKPDNIDRPHQTLKLTDQYIALLLALTSMMEETTMGTNLSRKATLLMAEVLAMSNRVLPLTTAGRIQAISPVFDMAIDYDNKENRIVGTSAVQAIDSFNRNKARLETCKVGNQAAAFRPRANSVEDAVRRGQRQVEQVKLKISMQMDDKAFQAAIVDTQVMSTKDPTKWDFEALQAFIEGPLLVPKRMEEAIKASRFIRRLMTFYLPFTRQFGEMKRVKANSRWVKLGCTLMTTLMATPEGVKYLAVEDQFLSQIRKSFMQLDPFNGVAESEPIFSKKRMLDTLTYGYLEMLGTLSKYKDGVELLEKFHIFSSFYKLSELRSREDLIKGIVENLDYSVDGHARIVLSKALTSTYKHIRLYATKHLGTLIRNLSTANAWTLRLLLTQLYDPAPEVCELAVHFLEEACDSKEVLQLVVEMQPTVDHLGEIGHPLLLKFMSTPMGFRYLYDQGYIDREMDIWFNERNIYYVVQVEVFLARVFSAGNHGDYDDDLLAFDGSVPPHFYGEMSKTELGCQILAEKGHFSEFAQFIRQHSRESEDPDLIMKLKSILWAIGNVGATEGGLHFLEEEEVIPAILEILAESPIPSVKGTCFFVLGLISSTSEGAEILDDYHWDATLTPLGFPTGICIPADVERFLSIPQWTTKEPASTQPRLLPPTAEHEIEIMTAIQNLSNTVIANAASRTLTRLKSRPECKDTFSSPEMAYRALHVISSHRYRLPVRRYILDLFSGLELNEESVAAFNEAASKLPKVSPESQLPKADRLRLSVLPRIMKRHSDSDESGDEDEMDTPPATKVVTDGDNPVLSLLPQRKSMVRYAAAALASNPEKTALARGEYLRTHFKNMREVAAALSGMNLQKAYTYLSDVGDHNRVIPFRRFAGGVGRTGQAKEFKATQGRWPEKSIKFITRLLKNAESNADAKSLDVEDLVIRNIGVQQAPKTRRRTYRAHGRINPYQGHPCHVEVILAAPDAEVEKSTAVSESALSGLNRRQVARKRIEAARA</sequence>
<dbReference type="InterPro" id="IPR028268">
    <property type="entry name" value="Pianissimo_fam"/>
</dbReference>
<dbReference type="Pfam" id="PF14664">
    <property type="entry name" value="RICTOR_N"/>
    <property type="match status" value="1"/>
</dbReference>
<dbReference type="CDD" id="cd00336">
    <property type="entry name" value="Ribosomal_L22"/>
    <property type="match status" value="1"/>
</dbReference>
<keyword evidence="12" id="KW-1185">Reference proteome</keyword>